<sequence>MAAEKELLGPPHRCDGTVTGSQRLLEQFAAEAAGHAVDEPSTVCRRHVGGKRYDDGQLGVFEMMDQECLDILLSAERGYTVENPHLPEGTMSLEMRARSGPTCA</sequence>
<comment type="caution">
    <text evidence="2">The sequence shown here is derived from an EMBL/GenBank/DDBJ whole genome shotgun (WGS) entry which is preliminary data.</text>
</comment>
<dbReference type="EMBL" id="JADBEM010000001">
    <property type="protein sequence ID" value="MBE1604146.1"/>
    <property type="molecule type" value="Genomic_DNA"/>
</dbReference>
<evidence type="ECO:0000313" key="3">
    <source>
        <dbReference type="Proteomes" id="UP000638648"/>
    </source>
</evidence>
<proteinExistence type="predicted"/>
<name>A0A927MNV9_9ACTN</name>
<keyword evidence="3" id="KW-1185">Reference proteome</keyword>
<dbReference type="RefSeq" id="WP_192748760.1">
    <property type="nucleotide sequence ID" value="NZ_BAABJL010000063.1"/>
</dbReference>
<dbReference type="AlphaFoldDB" id="A0A927MNV9"/>
<organism evidence="2 3">
    <name type="scientific">Actinopolymorpha pittospori</name>
    <dbReference type="NCBI Taxonomy" id="648752"/>
    <lineage>
        <taxon>Bacteria</taxon>
        <taxon>Bacillati</taxon>
        <taxon>Actinomycetota</taxon>
        <taxon>Actinomycetes</taxon>
        <taxon>Propionibacteriales</taxon>
        <taxon>Actinopolymorphaceae</taxon>
        <taxon>Actinopolymorpha</taxon>
    </lineage>
</organism>
<gene>
    <name evidence="2" type="ORF">HEB94_000994</name>
</gene>
<feature type="region of interest" description="Disordered" evidence="1">
    <location>
        <begin position="84"/>
        <end position="104"/>
    </location>
</feature>
<evidence type="ECO:0000256" key="1">
    <source>
        <dbReference type="SAM" id="MobiDB-lite"/>
    </source>
</evidence>
<protein>
    <submittedName>
        <fullName evidence="2">Uncharacterized protein</fullName>
    </submittedName>
</protein>
<reference evidence="2" key="1">
    <citation type="submission" date="2020-10" db="EMBL/GenBank/DDBJ databases">
        <title>Sequencing the genomes of 1000 actinobacteria strains.</title>
        <authorList>
            <person name="Klenk H.-P."/>
        </authorList>
    </citation>
    <scope>NUCLEOTIDE SEQUENCE</scope>
    <source>
        <strain evidence="2">DSM 45354</strain>
    </source>
</reference>
<evidence type="ECO:0000313" key="2">
    <source>
        <dbReference type="EMBL" id="MBE1604146.1"/>
    </source>
</evidence>
<dbReference type="Proteomes" id="UP000638648">
    <property type="component" value="Unassembled WGS sequence"/>
</dbReference>
<accession>A0A927MNV9</accession>